<dbReference type="KEGG" id="dwd:DSCW_34690"/>
<sequence>MQKEEEKKEKETGSLEGDYWPPKRLDMPAFFLFKIKLFFLLVGFLCIGLELLSKISNNLL</sequence>
<dbReference type="EMBL" id="AP021875">
    <property type="protein sequence ID" value="BBO76052.1"/>
    <property type="molecule type" value="Genomic_DNA"/>
</dbReference>
<name>A0A5K7Z233_9BACT</name>
<evidence type="ECO:0000256" key="1">
    <source>
        <dbReference type="SAM" id="Phobius"/>
    </source>
</evidence>
<organism evidence="2 3">
    <name type="scientific">Desulfosarcina widdelii</name>
    <dbReference type="NCBI Taxonomy" id="947919"/>
    <lineage>
        <taxon>Bacteria</taxon>
        <taxon>Pseudomonadati</taxon>
        <taxon>Thermodesulfobacteriota</taxon>
        <taxon>Desulfobacteria</taxon>
        <taxon>Desulfobacterales</taxon>
        <taxon>Desulfosarcinaceae</taxon>
        <taxon>Desulfosarcina</taxon>
    </lineage>
</organism>
<keyword evidence="3" id="KW-1185">Reference proteome</keyword>
<evidence type="ECO:0000313" key="3">
    <source>
        <dbReference type="Proteomes" id="UP000427769"/>
    </source>
</evidence>
<accession>A0A5K7Z233</accession>
<feature type="transmembrane region" description="Helical" evidence="1">
    <location>
        <begin position="29"/>
        <end position="52"/>
    </location>
</feature>
<keyword evidence="1" id="KW-0472">Membrane</keyword>
<gene>
    <name evidence="2" type="ORF">DSCW_34690</name>
</gene>
<dbReference type="AlphaFoldDB" id="A0A5K7Z233"/>
<keyword evidence="1" id="KW-1133">Transmembrane helix</keyword>
<evidence type="ECO:0000313" key="2">
    <source>
        <dbReference type="EMBL" id="BBO76052.1"/>
    </source>
</evidence>
<protein>
    <submittedName>
        <fullName evidence="2">Uncharacterized protein</fullName>
    </submittedName>
</protein>
<reference evidence="2 3" key="1">
    <citation type="submission" date="2019-11" db="EMBL/GenBank/DDBJ databases">
        <title>Comparative genomics of hydrocarbon-degrading Desulfosarcina strains.</title>
        <authorList>
            <person name="Watanabe M."/>
            <person name="Kojima H."/>
            <person name="Fukui M."/>
        </authorList>
    </citation>
    <scope>NUCLEOTIDE SEQUENCE [LARGE SCALE GENOMIC DNA]</scope>
    <source>
        <strain evidence="2 3">PP31</strain>
    </source>
</reference>
<dbReference type="Proteomes" id="UP000427769">
    <property type="component" value="Chromosome"/>
</dbReference>
<proteinExistence type="predicted"/>
<dbReference type="RefSeq" id="WP_155304910.1">
    <property type="nucleotide sequence ID" value="NZ_AP021875.1"/>
</dbReference>
<keyword evidence="1" id="KW-0812">Transmembrane</keyword>